<comment type="caution">
    <text evidence="1">The sequence shown here is derived from an EMBL/GenBank/DDBJ whole genome shotgun (WGS) entry which is preliminary data.</text>
</comment>
<dbReference type="EMBL" id="MCRM02000055">
    <property type="protein sequence ID" value="PNV71218.1"/>
    <property type="molecule type" value="Genomic_DNA"/>
</dbReference>
<gene>
    <name evidence="1" type="ORF">BES34_021730</name>
</gene>
<proteinExistence type="predicted"/>
<organism evidence="1 2">
    <name type="scientific">Leptospira inadai serovar Lyme</name>
    <dbReference type="NCBI Taxonomy" id="293084"/>
    <lineage>
        <taxon>Bacteria</taxon>
        <taxon>Pseudomonadati</taxon>
        <taxon>Spirochaetota</taxon>
        <taxon>Spirochaetia</taxon>
        <taxon>Leptospirales</taxon>
        <taxon>Leptospiraceae</taxon>
        <taxon>Leptospira</taxon>
    </lineage>
</organism>
<evidence type="ECO:0000313" key="2">
    <source>
        <dbReference type="Proteomes" id="UP000094669"/>
    </source>
</evidence>
<dbReference type="Proteomes" id="UP000094669">
    <property type="component" value="Unassembled WGS sequence"/>
</dbReference>
<name>A0ABX4YCB8_9LEPT</name>
<sequence length="173" mass="20353">MRMSSVEKIGRSIAAEPPFNFFKGVVEIAKLGPWSLENLEKIFFHTEKKVNGKWTHLLNEGSGNSLTVYQNEFQHQLLITLYAKKSESLSLYKIKSFLKCNYNLIHIYKPEYRVRFNFEYRKGAIKSICLDYYYENSNDCINFEDGRLKKGDRLIDEDEITIDNIIIFVGMRE</sequence>
<keyword evidence="2" id="KW-1185">Reference proteome</keyword>
<reference evidence="1" key="1">
    <citation type="submission" date="2018-01" db="EMBL/GenBank/DDBJ databases">
        <title>Genomic characterization of Leptospira inadai serogroup Lyme isolated from captured rat in Brazil and comparative analysis with human reference strain.</title>
        <authorList>
            <person name="Moreno L.Z."/>
            <person name="Loureiro A.P."/>
            <person name="Miraglia F."/>
            <person name="Kremer F.S."/>
            <person name="Eslabao M.R."/>
            <person name="Dellagostin O.A."/>
            <person name="Lilenbaum W."/>
            <person name="Moreno A.M."/>
        </authorList>
    </citation>
    <scope>NUCLEOTIDE SEQUENCE [LARGE SCALE GENOMIC DNA]</scope>
    <source>
        <strain evidence="1">M34/99</strain>
    </source>
</reference>
<protein>
    <submittedName>
        <fullName evidence="1">Uncharacterized protein</fullName>
    </submittedName>
</protein>
<accession>A0ABX4YCB8</accession>
<evidence type="ECO:0000313" key="1">
    <source>
        <dbReference type="EMBL" id="PNV71218.1"/>
    </source>
</evidence>